<name>A0ABW3JC11_9HYPH</name>
<feature type="domain" description="ABC transporter" evidence="5">
    <location>
        <begin position="4"/>
        <end position="239"/>
    </location>
</feature>
<evidence type="ECO:0000313" key="7">
    <source>
        <dbReference type="Proteomes" id="UP001597102"/>
    </source>
</evidence>
<comment type="caution">
    <text evidence="6">The sequence shown here is derived from an EMBL/GenBank/DDBJ whole genome shotgun (WGS) entry which is preliminary data.</text>
</comment>
<evidence type="ECO:0000313" key="6">
    <source>
        <dbReference type="EMBL" id="MFD0987982.1"/>
    </source>
</evidence>
<dbReference type="PROSITE" id="PS00211">
    <property type="entry name" value="ABC_TRANSPORTER_1"/>
    <property type="match status" value="1"/>
</dbReference>
<dbReference type="InterPro" id="IPR017871">
    <property type="entry name" value="ABC_transporter-like_CS"/>
</dbReference>
<dbReference type="Gene3D" id="2.40.50.100">
    <property type="match status" value="1"/>
</dbReference>
<evidence type="ECO:0000256" key="4">
    <source>
        <dbReference type="ARBA" id="ARBA00022840"/>
    </source>
</evidence>
<protein>
    <submittedName>
        <fullName evidence="6">ABC transporter ATP-binding protein</fullName>
    </submittedName>
</protein>
<evidence type="ECO:0000259" key="5">
    <source>
        <dbReference type="PROSITE" id="PS50893"/>
    </source>
</evidence>
<evidence type="ECO:0000256" key="1">
    <source>
        <dbReference type="ARBA" id="ARBA00005417"/>
    </source>
</evidence>
<dbReference type="EMBL" id="JBHTJO010000001">
    <property type="protein sequence ID" value="MFD0987982.1"/>
    <property type="molecule type" value="Genomic_DNA"/>
</dbReference>
<evidence type="ECO:0000256" key="2">
    <source>
        <dbReference type="ARBA" id="ARBA00022448"/>
    </source>
</evidence>
<gene>
    <name evidence="6" type="ORF">ACFQ2F_12820</name>
</gene>
<dbReference type="GO" id="GO:0005524">
    <property type="term" value="F:ATP binding"/>
    <property type="evidence" value="ECO:0007669"/>
    <property type="project" value="UniProtKB-KW"/>
</dbReference>
<sequence length="358" mass="39001">MSYIEIRKLRKTYGGGKPAIDGIDLSIARGEFLTLLGSSGCGKTTTLRCIAGLERPDSGEILRDGADITYDQPAERDMRMVFQDYALFPNLTIADNVAFALHLKRHRHKYNAAEIKRRVGEYLDLVHLADHGAKKPHQLSGGQKQRAALARALITEPDIVLFDEPLGSLDANLRKTMQVEIKRIHRHLGKTFIYVTHDQEEAMAMSDRIVVMNGGRVMQAASPEEIYSAPNCQFVARFIDRANVVPGTVLSAADGKSEVQLANGQTLRCSSNGIAPGAAVGVMMRADRITIGGKPTNGANALKGVLGERLFLGAKHEFVVELGGEAGEINVFQQDVPDGIGGEIEMFISPDDVRLLPE</sequence>
<dbReference type="PANTHER" id="PTHR42781:SF4">
    <property type="entry name" value="SPERMIDINE_PUTRESCINE IMPORT ATP-BINDING PROTEIN POTA"/>
    <property type="match status" value="1"/>
</dbReference>
<dbReference type="SUPFAM" id="SSF52540">
    <property type="entry name" value="P-loop containing nucleoside triphosphate hydrolases"/>
    <property type="match status" value="1"/>
</dbReference>
<dbReference type="PANTHER" id="PTHR42781">
    <property type="entry name" value="SPERMIDINE/PUTRESCINE IMPORT ATP-BINDING PROTEIN POTA"/>
    <property type="match status" value="1"/>
</dbReference>
<keyword evidence="3" id="KW-0547">Nucleotide-binding</keyword>
<dbReference type="InterPro" id="IPR008995">
    <property type="entry name" value="Mo/tungstate-bd_C_term_dom"/>
</dbReference>
<dbReference type="SMART" id="SM00382">
    <property type="entry name" value="AAA"/>
    <property type="match status" value="1"/>
</dbReference>
<keyword evidence="4 6" id="KW-0067">ATP-binding</keyword>
<keyword evidence="2" id="KW-0813">Transport</keyword>
<dbReference type="PROSITE" id="PS50893">
    <property type="entry name" value="ABC_TRANSPORTER_2"/>
    <property type="match status" value="1"/>
</dbReference>
<dbReference type="InterPro" id="IPR050093">
    <property type="entry name" value="ABC_SmlMolc_Importer"/>
</dbReference>
<comment type="similarity">
    <text evidence="1">Belongs to the ABC transporter superfamily.</text>
</comment>
<proteinExistence type="inferred from homology"/>
<dbReference type="Proteomes" id="UP001597102">
    <property type="component" value="Unassembled WGS sequence"/>
</dbReference>
<evidence type="ECO:0000256" key="3">
    <source>
        <dbReference type="ARBA" id="ARBA00022741"/>
    </source>
</evidence>
<accession>A0ABW3JC11</accession>
<dbReference type="InterPro" id="IPR003439">
    <property type="entry name" value="ABC_transporter-like_ATP-bd"/>
</dbReference>
<dbReference type="Gene3D" id="3.40.50.300">
    <property type="entry name" value="P-loop containing nucleotide triphosphate hydrolases"/>
    <property type="match status" value="1"/>
</dbReference>
<dbReference type="InterPro" id="IPR027417">
    <property type="entry name" value="P-loop_NTPase"/>
</dbReference>
<reference evidence="7" key="1">
    <citation type="journal article" date="2019" name="Int. J. Syst. Evol. Microbiol.">
        <title>The Global Catalogue of Microorganisms (GCM) 10K type strain sequencing project: providing services to taxonomists for standard genome sequencing and annotation.</title>
        <authorList>
            <consortium name="The Broad Institute Genomics Platform"/>
            <consortium name="The Broad Institute Genome Sequencing Center for Infectious Disease"/>
            <person name="Wu L."/>
            <person name="Ma J."/>
        </authorList>
    </citation>
    <scope>NUCLEOTIDE SEQUENCE [LARGE SCALE GENOMIC DNA]</scope>
    <source>
        <strain evidence="7">CCUG 61697</strain>
    </source>
</reference>
<keyword evidence="7" id="KW-1185">Reference proteome</keyword>
<dbReference type="Pfam" id="PF00005">
    <property type="entry name" value="ABC_tran"/>
    <property type="match status" value="1"/>
</dbReference>
<dbReference type="SUPFAM" id="SSF50331">
    <property type="entry name" value="MOP-like"/>
    <property type="match status" value="1"/>
</dbReference>
<dbReference type="InterPro" id="IPR003593">
    <property type="entry name" value="AAA+_ATPase"/>
</dbReference>
<dbReference type="RefSeq" id="WP_379090467.1">
    <property type="nucleotide sequence ID" value="NZ_JBHTJO010000001.1"/>
</dbReference>
<organism evidence="6 7">
    <name type="scientific">Methyloligella solikamskensis</name>
    <dbReference type="NCBI Taxonomy" id="1177756"/>
    <lineage>
        <taxon>Bacteria</taxon>
        <taxon>Pseudomonadati</taxon>
        <taxon>Pseudomonadota</taxon>
        <taxon>Alphaproteobacteria</taxon>
        <taxon>Hyphomicrobiales</taxon>
        <taxon>Hyphomicrobiaceae</taxon>
        <taxon>Methyloligella</taxon>
    </lineage>
</organism>